<dbReference type="EMBL" id="JAUSUL010000002">
    <property type="protein sequence ID" value="MDQ0315278.1"/>
    <property type="molecule type" value="Genomic_DNA"/>
</dbReference>
<keyword evidence="3" id="KW-1185">Reference proteome</keyword>
<dbReference type="Pfam" id="PF13467">
    <property type="entry name" value="RHH_4"/>
    <property type="match status" value="1"/>
</dbReference>
<comment type="caution">
    <text evidence="2">The sequence shown here is derived from an EMBL/GenBank/DDBJ whole genome shotgun (WGS) entry which is preliminary data.</text>
</comment>
<reference evidence="2" key="1">
    <citation type="submission" date="2023-07" db="EMBL/GenBank/DDBJ databases">
        <title>Genomic Encyclopedia of Type Strains, Phase IV (KMG-IV): sequencing the most valuable type-strain genomes for metagenomic binning, comparative biology and taxonomic classification.</title>
        <authorList>
            <person name="Goeker M."/>
        </authorList>
    </citation>
    <scope>NUCLEOTIDE SEQUENCE</scope>
    <source>
        <strain evidence="2">DSM 21202</strain>
    </source>
</reference>
<feature type="domain" description="Ribbon-helix-helix" evidence="1">
    <location>
        <begin position="4"/>
        <end position="66"/>
    </location>
</feature>
<dbReference type="GO" id="GO:0003677">
    <property type="term" value="F:DNA binding"/>
    <property type="evidence" value="ECO:0007669"/>
    <property type="project" value="UniProtKB-KW"/>
</dbReference>
<organism evidence="2 3">
    <name type="scientific">Amorphus orientalis</name>
    <dbReference type="NCBI Taxonomy" id="649198"/>
    <lineage>
        <taxon>Bacteria</taxon>
        <taxon>Pseudomonadati</taxon>
        <taxon>Pseudomonadota</taxon>
        <taxon>Alphaproteobacteria</taxon>
        <taxon>Hyphomicrobiales</taxon>
        <taxon>Amorphaceae</taxon>
        <taxon>Amorphus</taxon>
    </lineage>
</organism>
<dbReference type="AlphaFoldDB" id="A0AAE3VNE5"/>
<accession>A0AAE3VNE5</accession>
<sequence length="73" mass="8420">MPLEKRSLTLEQHQTSVALEPEFWAELEAWADRDGRSVTSVIEEIDRTRPESERLASTLRVAVLERLKQRSDG</sequence>
<keyword evidence="2" id="KW-0238">DNA-binding</keyword>
<dbReference type="Proteomes" id="UP001229244">
    <property type="component" value="Unassembled WGS sequence"/>
</dbReference>
<dbReference type="RefSeq" id="WP_306885113.1">
    <property type="nucleotide sequence ID" value="NZ_JAUSUL010000002.1"/>
</dbReference>
<proteinExistence type="predicted"/>
<dbReference type="InterPro" id="IPR027373">
    <property type="entry name" value="RHH_dom"/>
</dbReference>
<dbReference type="Gene3D" id="1.10.3990.20">
    <property type="entry name" value="protein bp1543"/>
    <property type="match status" value="1"/>
</dbReference>
<protein>
    <submittedName>
        <fullName evidence="2">DNA-binding ribbon-helix-helix protein</fullName>
    </submittedName>
</protein>
<name>A0AAE3VNE5_9HYPH</name>
<gene>
    <name evidence="2" type="ORF">J2S73_001735</name>
</gene>
<evidence type="ECO:0000313" key="3">
    <source>
        <dbReference type="Proteomes" id="UP001229244"/>
    </source>
</evidence>
<dbReference type="InterPro" id="IPR038268">
    <property type="entry name" value="RHH_sf"/>
</dbReference>
<evidence type="ECO:0000259" key="1">
    <source>
        <dbReference type="Pfam" id="PF13467"/>
    </source>
</evidence>
<evidence type="ECO:0000313" key="2">
    <source>
        <dbReference type="EMBL" id="MDQ0315278.1"/>
    </source>
</evidence>